<dbReference type="Proteomes" id="UP000258927">
    <property type="component" value="Plasmid pHL2708Y3"/>
</dbReference>
<evidence type="ECO:0000256" key="1">
    <source>
        <dbReference type="ARBA" id="ARBA00005495"/>
    </source>
</evidence>
<dbReference type="InterPro" id="IPR006913">
    <property type="entry name" value="CENP-V/GFA"/>
</dbReference>
<dbReference type="PANTHER" id="PTHR33337:SF33">
    <property type="entry name" value="CENP-V_GFA DOMAIN-CONTAINING PROTEIN"/>
    <property type="match status" value="1"/>
</dbReference>
<evidence type="ECO:0000313" key="6">
    <source>
        <dbReference type="EMBL" id="AVX06199.1"/>
    </source>
</evidence>
<dbReference type="Pfam" id="PF04828">
    <property type="entry name" value="GFA"/>
    <property type="match status" value="1"/>
</dbReference>
<proteinExistence type="inferred from homology"/>
<dbReference type="GO" id="GO:0016846">
    <property type="term" value="F:carbon-sulfur lyase activity"/>
    <property type="evidence" value="ECO:0007669"/>
    <property type="project" value="InterPro"/>
</dbReference>
<evidence type="ECO:0000313" key="7">
    <source>
        <dbReference type="Proteomes" id="UP000258927"/>
    </source>
</evidence>
<sequence>MTNHSIAREGGCICGHVRYQVSSDPLIVHCCHCRGCQKNSGTAFALNALFEADRVTLLSGEVEEITVPTPSGTGQDITRCAKCKIAVWSNYNMGGLRENIRFIRVGTLDDPDQMPPDVHIYTCSKQPWVRLPENDRRAETFYKISETWSPEALARLAIIETSAGIKIS</sequence>
<keyword evidence="3" id="KW-0862">Zinc</keyword>
<keyword evidence="7" id="KW-1185">Reference proteome</keyword>
<dbReference type="GO" id="GO:0046872">
    <property type="term" value="F:metal ion binding"/>
    <property type="evidence" value="ECO:0007669"/>
    <property type="project" value="UniProtKB-KW"/>
</dbReference>
<dbReference type="STRING" id="1122213.GCA_000423365_03390"/>
<dbReference type="PANTHER" id="PTHR33337">
    <property type="entry name" value="GFA DOMAIN-CONTAINING PROTEIN"/>
    <property type="match status" value="1"/>
</dbReference>
<name>A0A2R4MJN8_9HYPH</name>
<geneLocation type="plasmid" evidence="7">
    <name>phl2708y3</name>
</geneLocation>
<keyword evidence="6" id="KW-0614">Plasmid</keyword>
<keyword evidence="4" id="KW-0456">Lyase</keyword>
<organism evidence="6 7">
    <name type="scientific">Maritalea myrionectae</name>
    <dbReference type="NCBI Taxonomy" id="454601"/>
    <lineage>
        <taxon>Bacteria</taxon>
        <taxon>Pseudomonadati</taxon>
        <taxon>Pseudomonadota</taxon>
        <taxon>Alphaproteobacteria</taxon>
        <taxon>Hyphomicrobiales</taxon>
        <taxon>Devosiaceae</taxon>
        <taxon>Maritalea</taxon>
    </lineage>
</organism>
<evidence type="ECO:0000256" key="3">
    <source>
        <dbReference type="ARBA" id="ARBA00022833"/>
    </source>
</evidence>
<dbReference type="SUPFAM" id="SSF51316">
    <property type="entry name" value="Mss4-like"/>
    <property type="match status" value="1"/>
</dbReference>
<dbReference type="Gene3D" id="3.90.1590.10">
    <property type="entry name" value="glutathione-dependent formaldehyde- activating enzyme (gfa)"/>
    <property type="match status" value="1"/>
</dbReference>
<evidence type="ECO:0000256" key="2">
    <source>
        <dbReference type="ARBA" id="ARBA00022723"/>
    </source>
</evidence>
<dbReference type="EMBL" id="CP021332">
    <property type="protein sequence ID" value="AVX06199.1"/>
    <property type="molecule type" value="Genomic_DNA"/>
</dbReference>
<comment type="similarity">
    <text evidence="1">Belongs to the Gfa family.</text>
</comment>
<dbReference type="KEGG" id="mmyr:MXMO3_03696"/>
<evidence type="ECO:0000259" key="5">
    <source>
        <dbReference type="PROSITE" id="PS51891"/>
    </source>
</evidence>
<dbReference type="RefSeq" id="WP_117397137.1">
    <property type="nucleotide sequence ID" value="NZ_CP021332.1"/>
</dbReference>
<dbReference type="PROSITE" id="PS51891">
    <property type="entry name" value="CENP_V_GFA"/>
    <property type="match status" value="1"/>
</dbReference>
<gene>
    <name evidence="6" type="ORF">MXMO3_03696</name>
</gene>
<feature type="domain" description="CENP-V/GFA" evidence="5">
    <location>
        <begin position="8"/>
        <end position="129"/>
    </location>
</feature>
<protein>
    <recommendedName>
        <fullName evidence="5">CENP-V/GFA domain-containing protein</fullName>
    </recommendedName>
</protein>
<dbReference type="AlphaFoldDB" id="A0A2R4MJN8"/>
<evidence type="ECO:0000256" key="4">
    <source>
        <dbReference type="ARBA" id="ARBA00023239"/>
    </source>
</evidence>
<dbReference type="InterPro" id="IPR011057">
    <property type="entry name" value="Mss4-like_sf"/>
</dbReference>
<keyword evidence="2" id="KW-0479">Metal-binding</keyword>
<accession>A0A2R4MJN8</accession>
<reference evidence="6 7" key="1">
    <citation type="submission" date="2017-05" db="EMBL/GenBank/DDBJ databases">
        <title>Genome Analysis of Maritalea myrionectae HL2708#5.</title>
        <authorList>
            <consortium name="Cotde Inc.-PKNU"/>
            <person name="Jang D."/>
            <person name="Oh H.-M."/>
        </authorList>
    </citation>
    <scope>NUCLEOTIDE SEQUENCE [LARGE SCALE GENOMIC DNA]</scope>
    <source>
        <strain evidence="6 7">HL2708#5</strain>
        <plasmid evidence="7">phl2708y3</plasmid>
    </source>
</reference>